<evidence type="ECO:0000313" key="3">
    <source>
        <dbReference type="Proteomes" id="UP001500218"/>
    </source>
</evidence>
<sequence>MDATPRRMPATGLLLVTAGVLATIGSVILGDAFDWPASLDHRAAEALPAFAANATAIRLGFYLNLLSSLALVPVAIAFSAALGRTSTAVRAVTVFGVAGALAQLLGWVRWPLVVPGLADAYLAAAPGTPERAAVGASYDLINAYAGGALGEHLGWLLQGVWAVGTGVLLLRSTFLPRWLGAVGAATAVVWLPFTAASGFTGSHVGTVATIGTLTYTVWYVWLGLVGVILLARRQRA</sequence>
<name>A0ABN2MAP5_9ACTN</name>
<keyword evidence="1" id="KW-0812">Transmembrane</keyword>
<feature type="transmembrane region" description="Helical" evidence="1">
    <location>
        <begin position="89"/>
        <end position="108"/>
    </location>
</feature>
<feature type="transmembrane region" description="Helical" evidence="1">
    <location>
        <begin position="153"/>
        <end position="171"/>
    </location>
</feature>
<keyword evidence="1" id="KW-1133">Transmembrane helix</keyword>
<feature type="transmembrane region" description="Helical" evidence="1">
    <location>
        <begin position="61"/>
        <end position="82"/>
    </location>
</feature>
<dbReference type="Proteomes" id="UP001500218">
    <property type="component" value="Unassembled WGS sequence"/>
</dbReference>
<reference evidence="2 3" key="1">
    <citation type="journal article" date="2019" name="Int. J. Syst. Evol. Microbiol.">
        <title>The Global Catalogue of Microorganisms (GCM) 10K type strain sequencing project: providing services to taxonomists for standard genome sequencing and annotation.</title>
        <authorList>
            <consortium name="The Broad Institute Genomics Platform"/>
            <consortium name="The Broad Institute Genome Sequencing Center for Infectious Disease"/>
            <person name="Wu L."/>
            <person name="Ma J."/>
        </authorList>
    </citation>
    <scope>NUCLEOTIDE SEQUENCE [LARGE SCALE GENOMIC DNA]</scope>
    <source>
        <strain evidence="2 3">JCM 13250</strain>
    </source>
</reference>
<keyword evidence="1" id="KW-0472">Membrane</keyword>
<evidence type="ECO:0000256" key="1">
    <source>
        <dbReference type="SAM" id="Phobius"/>
    </source>
</evidence>
<gene>
    <name evidence="2" type="ORF">GCM10009682_42750</name>
</gene>
<evidence type="ECO:0000313" key="2">
    <source>
        <dbReference type="EMBL" id="GAA1817395.1"/>
    </source>
</evidence>
<feature type="transmembrane region" description="Helical" evidence="1">
    <location>
        <begin position="212"/>
        <end position="231"/>
    </location>
</feature>
<accession>A0ABN2MAP5</accession>
<dbReference type="InterPro" id="IPR025495">
    <property type="entry name" value="DUF4386"/>
</dbReference>
<organism evidence="2 3">
    <name type="scientific">Luedemannella flava</name>
    <dbReference type="NCBI Taxonomy" id="349316"/>
    <lineage>
        <taxon>Bacteria</taxon>
        <taxon>Bacillati</taxon>
        <taxon>Actinomycetota</taxon>
        <taxon>Actinomycetes</taxon>
        <taxon>Micromonosporales</taxon>
        <taxon>Micromonosporaceae</taxon>
        <taxon>Luedemannella</taxon>
    </lineage>
</organism>
<evidence type="ECO:0008006" key="4">
    <source>
        <dbReference type="Google" id="ProtNLM"/>
    </source>
</evidence>
<proteinExistence type="predicted"/>
<comment type="caution">
    <text evidence="2">The sequence shown here is derived from an EMBL/GenBank/DDBJ whole genome shotgun (WGS) entry which is preliminary data.</text>
</comment>
<keyword evidence="3" id="KW-1185">Reference proteome</keyword>
<feature type="transmembrane region" description="Helical" evidence="1">
    <location>
        <begin position="12"/>
        <end position="30"/>
    </location>
</feature>
<dbReference type="RefSeq" id="WP_344135101.1">
    <property type="nucleotide sequence ID" value="NZ_BAAALT010000149.1"/>
</dbReference>
<dbReference type="Pfam" id="PF14329">
    <property type="entry name" value="DUF4386"/>
    <property type="match status" value="1"/>
</dbReference>
<feature type="transmembrane region" description="Helical" evidence="1">
    <location>
        <begin position="178"/>
        <end position="200"/>
    </location>
</feature>
<protein>
    <recommendedName>
        <fullName evidence="4">DUF4386 domain-containing protein</fullName>
    </recommendedName>
</protein>
<dbReference type="EMBL" id="BAAALT010000149">
    <property type="protein sequence ID" value="GAA1817395.1"/>
    <property type="molecule type" value="Genomic_DNA"/>
</dbReference>